<feature type="compositionally biased region" description="Low complexity" evidence="5">
    <location>
        <begin position="82"/>
        <end position="93"/>
    </location>
</feature>
<evidence type="ECO:0000256" key="1">
    <source>
        <dbReference type="ARBA" id="ARBA00005857"/>
    </source>
</evidence>
<dbReference type="CDD" id="cd05804">
    <property type="entry name" value="StaR_like"/>
    <property type="match status" value="1"/>
</dbReference>
<dbReference type="PANTHER" id="PTHR16263">
    <property type="entry name" value="TETRATRICOPEPTIDE REPEAT PROTEIN 38"/>
    <property type="match status" value="1"/>
</dbReference>
<keyword evidence="4" id="KW-0802">TPR repeat</keyword>
<accession>A0AAQ3STM3</accession>
<evidence type="ECO:0000256" key="2">
    <source>
        <dbReference type="ARBA" id="ARBA00019992"/>
    </source>
</evidence>
<keyword evidence="7" id="KW-1185">Reference proteome</keyword>
<organism evidence="6 7">
    <name type="scientific">Paspalum notatum var. saurae</name>
    <dbReference type="NCBI Taxonomy" id="547442"/>
    <lineage>
        <taxon>Eukaryota</taxon>
        <taxon>Viridiplantae</taxon>
        <taxon>Streptophyta</taxon>
        <taxon>Embryophyta</taxon>
        <taxon>Tracheophyta</taxon>
        <taxon>Spermatophyta</taxon>
        <taxon>Magnoliopsida</taxon>
        <taxon>Liliopsida</taxon>
        <taxon>Poales</taxon>
        <taxon>Poaceae</taxon>
        <taxon>PACMAD clade</taxon>
        <taxon>Panicoideae</taxon>
        <taxon>Andropogonodae</taxon>
        <taxon>Paspaleae</taxon>
        <taxon>Paspalinae</taxon>
        <taxon>Paspalum</taxon>
    </lineage>
</organism>
<dbReference type="InterPro" id="IPR011990">
    <property type="entry name" value="TPR-like_helical_dom_sf"/>
</dbReference>
<proteinExistence type="inferred from homology"/>
<evidence type="ECO:0000256" key="5">
    <source>
        <dbReference type="SAM" id="MobiDB-lite"/>
    </source>
</evidence>
<protein>
    <recommendedName>
        <fullName evidence="2">Tetratricopeptide repeat protein 38</fullName>
    </recommendedName>
</protein>
<gene>
    <name evidence="6" type="ORF">U9M48_010197</name>
</gene>
<dbReference type="InterPro" id="IPR033891">
    <property type="entry name" value="TTC38"/>
</dbReference>
<feature type="region of interest" description="Disordered" evidence="5">
    <location>
        <begin position="1"/>
        <end position="94"/>
    </location>
</feature>
<evidence type="ECO:0000256" key="3">
    <source>
        <dbReference type="ARBA" id="ARBA00022737"/>
    </source>
</evidence>
<dbReference type="PANTHER" id="PTHR16263:SF4">
    <property type="entry name" value="TETRATRICOPEPTIDE REPEAT PROTEIN 38"/>
    <property type="match status" value="1"/>
</dbReference>
<dbReference type="Gene3D" id="1.25.40.10">
    <property type="entry name" value="Tetratricopeptide repeat domain"/>
    <property type="match status" value="1"/>
</dbReference>
<dbReference type="SUPFAM" id="SSF48452">
    <property type="entry name" value="TPR-like"/>
    <property type="match status" value="1"/>
</dbReference>
<dbReference type="Proteomes" id="UP001341281">
    <property type="component" value="Chromosome 02"/>
</dbReference>
<reference evidence="6 7" key="1">
    <citation type="submission" date="2024-02" db="EMBL/GenBank/DDBJ databases">
        <title>High-quality chromosome-scale genome assembly of Pensacola bahiagrass (Paspalum notatum Flugge var. saurae).</title>
        <authorList>
            <person name="Vega J.M."/>
            <person name="Podio M."/>
            <person name="Orjuela J."/>
            <person name="Siena L.A."/>
            <person name="Pessino S.C."/>
            <person name="Combes M.C."/>
            <person name="Mariac C."/>
            <person name="Albertini E."/>
            <person name="Pupilli F."/>
            <person name="Ortiz J.P.A."/>
            <person name="Leblanc O."/>
        </authorList>
    </citation>
    <scope>NUCLEOTIDE SEQUENCE [LARGE SCALE GENOMIC DNA]</scope>
    <source>
        <strain evidence="6">R1</strain>
        <tissue evidence="6">Leaf</tissue>
    </source>
</reference>
<dbReference type="EMBL" id="CP144746">
    <property type="protein sequence ID" value="WVZ60139.1"/>
    <property type="molecule type" value="Genomic_DNA"/>
</dbReference>
<comment type="similarity">
    <text evidence="1">Belongs to the TTC38 family.</text>
</comment>
<keyword evidence="3" id="KW-0677">Repeat</keyword>
<dbReference type="AlphaFoldDB" id="A0AAQ3STM3"/>
<feature type="compositionally biased region" description="Low complexity" evidence="5">
    <location>
        <begin position="64"/>
        <end position="73"/>
    </location>
</feature>
<sequence>MTDLTRANATRVPPVIHRTHQADADRRTIPVPTRRRGRHRQPPVPPRDPSQFSLPHTLPRDAAARAATDQGATEQRRPESEGAGARRTGMAAAVEGEELRRDMWGQEYRTSSAECAAALDAYYGAFMSYGRGRVAAVLRAAAADPSCALAAAHASQSVAPRDPAGAAAFLAAARDNLGRATEYERAVFGALSALVGEERDEEAAIERHFELLKQFPRDLLSLKRAQVFCFYLGKPDLSLEFVQQVLPENQDQNYIYGMLAFPLLELGQMDEAERAARKGLAINKNDVWSQHNLCHVFQQECRFREATEFMESCSPSWEACTSFLLTHNWWHVAVCYLEAESPLCKVLEVYDHNIMKELEKSDCEAAEVYLNALGLLLRLYVRGHIDSAKERLTTLMDALKNESIWHVEWLLDLLILWALESMGELKSGQNMLESLKSRVNSMDMNRQQVMQKAIQLAEAAYEYGKGDHMKVFDTLGPDFDALGYKMIGASDEQVDVFNEVWYTVLINAGETSKAIEVLGKQIRKREGAPFLWRLLDKAYSLDGRNADASVASEKANALQAAYFH</sequence>
<name>A0AAQ3STM3_PASNO</name>
<evidence type="ECO:0000256" key="4">
    <source>
        <dbReference type="ARBA" id="ARBA00022803"/>
    </source>
</evidence>
<evidence type="ECO:0000313" key="6">
    <source>
        <dbReference type="EMBL" id="WVZ60139.1"/>
    </source>
</evidence>
<evidence type="ECO:0000313" key="7">
    <source>
        <dbReference type="Proteomes" id="UP001341281"/>
    </source>
</evidence>